<evidence type="ECO:0000313" key="3">
    <source>
        <dbReference type="EMBL" id="MFC6888017.1"/>
    </source>
</evidence>
<dbReference type="Pfam" id="PF01966">
    <property type="entry name" value="HD"/>
    <property type="match status" value="1"/>
</dbReference>
<sequence length="320" mass="35268">MSDPADETERDDRTADAPSDADIDTDVPTDDATSDADVPTDDATSDADVPTDDDADRHEYHPENDHAFPDNRLNEVLARIESDPEIAAYLSAQNVNPVDRKGYNDHGAKHIEIVRDRALRLYDLLKAGGVEFNGARQQGLDEADEPVIIALAATLHDIGHVVHRHDHPYYSIPLAADFLDDFLPSFYGVPERVRVKAEVLHAILCHHIEEQPLTREAGIVRIADGLDMERGRSRVPYEEGGRGINTVSSQAIERVSLQEGDETPAQVVIRMNNAAGVYQVDSLLKAKIEGSLLEDQIRTIAINTHRDGDGNGPIVDRIEL</sequence>
<dbReference type="EMBL" id="JBHSXI010000001">
    <property type="protein sequence ID" value="MFC6888017.1"/>
    <property type="molecule type" value="Genomic_DNA"/>
</dbReference>
<dbReference type="CDD" id="cd00077">
    <property type="entry name" value="HDc"/>
    <property type="match status" value="1"/>
</dbReference>
<dbReference type="InterPro" id="IPR039967">
    <property type="entry name" value="MJ1020-like"/>
</dbReference>
<dbReference type="PANTHER" id="PTHR40517">
    <property type="entry name" value="METAL-DEPENDENT PHOSPHOHYDROLASE, HD SUPERFAMILY-RELATED"/>
    <property type="match status" value="1"/>
</dbReference>
<evidence type="ECO:0000256" key="1">
    <source>
        <dbReference type="SAM" id="MobiDB-lite"/>
    </source>
</evidence>
<protein>
    <submittedName>
        <fullName evidence="3">HD domain-containing protein</fullName>
    </submittedName>
</protein>
<dbReference type="SUPFAM" id="SSF109604">
    <property type="entry name" value="HD-domain/PDEase-like"/>
    <property type="match status" value="1"/>
</dbReference>
<feature type="domain" description="HD/PDEase" evidence="2">
    <location>
        <begin position="103"/>
        <end position="238"/>
    </location>
</feature>
<gene>
    <name evidence="3" type="ORF">ACFQEY_02955</name>
</gene>
<evidence type="ECO:0000313" key="4">
    <source>
        <dbReference type="Proteomes" id="UP001596333"/>
    </source>
</evidence>
<feature type="compositionally biased region" description="Basic and acidic residues" evidence="1">
    <location>
        <begin position="55"/>
        <end position="71"/>
    </location>
</feature>
<accession>A0ABD5UEV4</accession>
<dbReference type="SMART" id="SM00471">
    <property type="entry name" value="HDc"/>
    <property type="match status" value="1"/>
</dbReference>
<reference evidence="3 4" key="1">
    <citation type="journal article" date="2019" name="Int. J. Syst. Evol. Microbiol.">
        <title>The Global Catalogue of Microorganisms (GCM) 10K type strain sequencing project: providing services to taxonomists for standard genome sequencing and annotation.</title>
        <authorList>
            <consortium name="The Broad Institute Genomics Platform"/>
            <consortium name="The Broad Institute Genome Sequencing Center for Infectious Disease"/>
            <person name="Wu L."/>
            <person name="Ma J."/>
        </authorList>
    </citation>
    <scope>NUCLEOTIDE SEQUENCE [LARGE SCALE GENOMIC DNA]</scope>
    <source>
        <strain evidence="3 4">Y73</strain>
    </source>
</reference>
<comment type="caution">
    <text evidence="3">The sequence shown here is derived from an EMBL/GenBank/DDBJ whole genome shotgun (WGS) entry which is preliminary data.</text>
</comment>
<feature type="region of interest" description="Disordered" evidence="1">
    <location>
        <begin position="1"/>
        <end position="71"/>
    </location>
</feature>
<dbReference type="AlphaFoldDB" id="A0ABD5UEV4"/>
<feature type="compositionally biased region" description="Acidic residues" evidence="1">
    <location>
        <begin position="19"/>
        <end position="54"/>
    </location>
</feature>
<name>A0ABD5UEV4_9EURY</name>
<organism evidence="3 4">
    <name type="scientific">Halorubrum trueperi</name>
    <dbReference type="NCBI Taxonomy" id="2004704"/>
    <lineage>
        <taxon>Archaea</taxon>
        <taxon>Methanobacteriati</taxon>
        <taxon>Methanobacteriota</taxon>
        <taxon>Stenosarchaea group</taxon>
        <taxon>Halobacteria</taxon>
        <taxon>Halobacteriales</taxon>
        <taxon>Haloferacaceae</taxon>
        <taxon>Halorubrum</taxon>
    </lineage>
</organism>
<dbReference type="PANTHER" id="PTHR40517:SF1">
    <property type="entry name" value="METAL-DEPENDENT PHOSPHOHYDROLASE, HD SUPERFAMILY-RELATED"/>
    <property type="match status" value="1"/>
</dbReference>
<dbReference type="Proteomes" id="UP001596333">
    <property type="component" value="Unassembled WGS sequence"/>
</dbReference>
<dbReference type="RefSeq" id="WP_379764627.1">
    <property type="nucleotide sequence ID" value="NZ_JBHSXI010000001.1"/>
</dbReference>
<keyword evidence="4" id="KW-1185">Reference proteome</keyword>
<dbReference type="InterPro" id="IPR003607">
    <property type="entry name" value="HD/PDEase_dom"/>
</dbReference>
<proteinExistence type="predicted"/>
<dbReference type="Gene3D" id="1.10.3210.10">
    <property type="entry name" value="Hypothetical protein af1432"/>
    <property type="match status" value="1"/>
</dbReference>
<dbReference type="InterPro" id="IPR006674">
    <property type="entry name" value="HD_domain"/>
</dbReference>
<evidence type="ECO:0000259" key="2">
    <source>
        <dbReference type="SMART" id="SM00471"/>
    </source>
</evidence>